<dbReference type="PANTHER" id="PTHR46438">
    <property type="entry name" value="ALPHA/BETA-HYDROLASES SUPERFAMILY PROTEIN"/>
    <property type="match status" value="1"/>
</dbReference>
<dbReference type="OrthoDB" id="408373at2759"/>
<dbReference type="STRING" id="1890364.A0A2P6MTF8"/>
<evidence type="ECO:0000259" key="1">
    <source>
        <dbReference type="Pfam" id="PF00561"/>
    </source>
</evidence>
<accession>A0A2P6MTF8</accession>
<dbReference type="EMBL" id="MDYQ01000421">
    <property type="protein sequence ID" value="PRP74977.1"/>
    <property type="molecule type" value="Genomic_DNA"/>
</dbReference>
<feature type="domain" description="AB hydrolase-1" evidence="1">
    <location>
        <begin position="82"/>
        <end position="186"/>
    </location>
</feature>
<comment type="caution">
    <text evidence="2">The sequence shown here is derived from an EMBL/GenBank/DDBJ whole genome shotgun (WGS) entry which is preliminary data.</text>
</comment>
<name>A0A2P6MTF8_9EUKA</name>
<protein>
    <recommendedName>
        <fullName evidence="1">AB hydrolase-1 domain-containing protein</fullName>
    </recommendedName>
</protein>
<dbReference type="InterPro" id="IPR029058">
    <property type="entry name" value="AB_hydrolase_fold"/>
</dbReference>
<evidence type="ECO:0000313" key="3">
    <source>
        <dbReference type="Proteomes" id="UP000241769"/>
    </source>
</evidence>
<dbReference type="AlphaFoldDB" id="A0A2P6MTF8"/>
<gene>
    <name evidence="2" type="ORF">PROFUN_07370</name>
</gene>
<dbReference type="InParanoid" id="A0A2P6MTF8"/>
<reference evidence="2 3" key="1">
    <citation type="journal article" date="2018" name="Genome Biol. Evol.">
        <title>Multiple Roots of Fruiting Body Formation in Amoebozoa.</title>
        <authorList>
            <person name="Hillmann F."/>
            <person name="Forbes G."/>
            <person name="Novohradska S."/>
            <person name="Ferling I."/>
            <person name="Riege K."/>
            <person name="Groth M."/>
            <person name="Westermann M."/>
            <person name="Marz M."/>
            <person name="Spaller T."/>
            <person name="Winckler T."/>
            <person name="Schaap P."/>
            <person name="Glockner G."/>
        </authorList>
    </citation>
    <scope>NUCLEOTIDE SEQUENCE [LARGE SCALE GENOMIC DNA]</scope>
    <source>
        <strain evidence="2 3">Jena</strain>
    </source>
</reference>
<dbReference type="SUPFAM" id="SSF53474">
    <property type="entry name" value="alpha/beta-Hydrolases"/>
    <property type="match status" value="1"/>
</dbReference>
<dbReference type="Proteomes" id="UP000241769">
    <property type="component" value="Unassembled WGS sequence"/>
</dbReference>
<dbReference type="Gene3D" id="3.40.50.1820">
    <property type="entry name" value="alpha/beta hydrolase"/>
    <property type="match status" value="1"/>
</dbReference>
<keyword evidence="3" id="KW-1185">Reference proteome</keyword>
<sequence>MTEKAAPVLWGLASYATFRAVSYWLNTRDKARSTCDRIFASPSATVEPCPYPLDYYPGGIDVETPHGSMRAFVFGPLDGKKVLFIHGITTPCPIFKALAHRLAEQGFRVALFGWSECPETFHDDTLYLSQISCLFQKLSWESADVIGYSLGGCLAVALSHHHPTLVQRMVLIAPGGLLSSGLTTKMARVIGAPHRTIRWMISHFHFHKVKMTHNDIVEIIPAKNSEMRDVEVQTDVNSIVSWQIKYNEGFLYALSSA</sequence>
<proteinExistence type="predicted"/>
<dbReference type="Pfam" id="PF00561">
    <property type="entry name" value="Abhydrolase_1"/>
    <property type="match status" value="1"/>
</dbReference>
<evidence type="ECO:0000313" key="2">
    <source>
        <dbReference type="EMBL" id="PRP74977.1"/>
    </source>
</evidence>
<organism evidence="2 3">
    <name type="scientific">Planoprotostelium fungivorum</name>
    <dbReference type="NCBI Taxonomy" id="1890364"/>
    <lineage>
        <taxon>Eukaryota</taxon>
        <taxon>Amoebozoa</taxon>
        <taxon>Evosea</taxon>
        <taxon>Variosea</taxon>
        <taxon>Cavosteliida</taxon>
        <taxon>Cavosteliaceae</taxon>
        <taxon>Planoprotostelium</taxon>
    </lineage>
</organism>
<feature type="non-terminal residue" evidence="2">
    <location>
        <position position="257"/>
    </location>
</feature>
<dbReference type="InterPro" id="IPR000073">
    <property type="entry name" value="AB_hydrolase_1"/>
</dbReference>